<accession>A0ABQ5KIK9</accession>
<dbReference type="EMBL" id="BQXS01009976">
    <property type="protein sequence ID" value="GKT32358.1"/>
    <property type="molecule type" value="Genomic_DNA"/>
</dbReference>
<gene>
    <name evidence="1" type="ORF">ADUPG1_006534</name>
</gene>
<proteinExistence type="predicted"/>
<evidence type="ECO:0000313" key="1">
    <source>
        <dbReference type="EMBL" id="GKT32358.1"/>
    </source>
</evidence>
<organism evidence="1 2">
    <name type="scientific">Aduncisulcus paluster</name>
    <dbReference type="NCBI Taxonomy" id="2918883"/>
    <lineage>
        <taxon>Eukaryota</taxon>
        <taxon>Metamonada</taxon>
        <taxon>Carpediemonas-like organisms</taxon>
        <taxon>Aduncisulcus</taxon>
    </lineage>
</organism>
<sequence length="1061" mass="121859">MKLVEDLLIKKTGKISDTGKIPTKYLSSSPPHSFPRVFSFTKSDRIFDIFIDNYNHSSSYLSSYVDYLCKVKDALIVIFDEKTKSFRIKSDSDMKGIKDRKDSIKNITSALHPCVCVPYKGYGRKLPLTLPWYAYPLHFASLCLHSADEFQSHRLMHHKDSVASLVCCPNMKFEQILLQSSFPTTLKSMFVECIFPYYIMEYNHIITSVQISDNLTIEVKRRRTLEVQKRTKRKRERTESNLWKHADIIEVEPSLKDKRVIVPIPKKIASRLPPGDLSIHYPSEPPLCSPFWDVFPEALSRGCSFAPSHFHVFTPMEFIDTILYYSSSNLFLECETHGRINVSNFRIQLVSDVDALEILKGWYLDEEKAVRTIMDLNSSRDHSSSFDWLQDYVPFAHVPQSQVISMLKRCYPAFTSQFRDIKEFDIPIHLMARRFFNETPVLNMALLFNLFKPILLAFVHPRETKIDGDSVKVVYESREPFQSTIGNITGYMKGKNIVGYIFRSIIAAKMVFSNIFVFEPIESAENLALLKAVYDNSLSIFGFLTFSGLKIGPYEHELIEYFLGKNPSVVSQDEETEEPSNICHLCTFSYIFVPRSMRKQFLHLLCVLPINPRIENIKLAHIIFEEDFFRDFPSPEESEMLHLDSFCSDQSLLFVKNFEINTLEIQPRDLESLILLLCGKFPDGVGLSSLPKNSSSEDSINPMEDSHDMISQGWMESLVISNVFENSNYHRASELFFELFMPTFCSKISTLSMYFLDISIRGYFYFELWGQMRATVTSIPIKTLSFISLTGVTLSDGGCRNNLAKPITPRYIDDLIVKEEGEKAADTPMYLDEGEGEAEYSDYYDEYGNEEMEGDLEHQADDYLVDPDDLFIMRLDPQIELNGFDQKDGVEMETRVDSSRKKVIMFLRMLGSIAPLVTESVLITDMDIISHFSHSKASREFAHFLSETLSQFSSVKKFSLIDIGKLTPEFGEVLASALDKMSNLACLNIHLYPLEDSFVYDLLKKIGGKHYDNLKHVSFVIINRSSSVVNPKDFGFGPNQQIHFIPIRQQISQFKLPPKNL</sequence>
<dbReference type="Proteomes" id="UP001057375">
    <property type="component" value="Unassembled WGS sequence"/>
</dbReference>
<evidence type="ECO:0000313" key="2">
    <source>
        <dbReference type="Proteomes" id="UP001057375"/>
    </source>
</evidence>
<comment type="caution">
    <text evidence="1">The sequence shown here is derived from an EMBL/GenBank/DDBJ whole genome shotgun (WGS) entry which is preliminary data.</text>
</comment>
<name>A0ABQ5KIK9_9EUKA</name>
<reference evidence="1" key="1">
    <citation type="submission" date="2022-03" db="EMBL/GenBank/DDBJ databases">
        <title>Draft genome sequence of Aduncisulcus paluster, a free-living microaerophilic Fornicata.</title>
        <authorList>
            <person name="Yuyama I."/>
            <person name="Kume K."/>
            <person name="Tamura T."/>
            <person name="Inagaki Y."/>
            <person name="Hashimoto T."/>
        </authorList>
    </citation>
    <scope>NUCLEOTIDE SEQUENCE</scope>
    <source>
        <strain evidence="1">NY0171</strain>
    </source>
</reference>
<keyword evidence="2" id="KW-1185">Reference proteome</keyword>
<protein>
    <submittedName>
        <fullName evidence="1">Uncharacterized protein</fullName>
    </submittedName>
</protein>